<keyword evidence="6" id="KW-1133">Transmembrane helix</keyword>
<dbReference type="PANTHER" id="PTHR48090:SF3">
    <property type="entry name" value="UNDECAPRENYL-PHOSPHATE 4-DEOXY-4-FORMAMIDO-L-ARABINOSE TRANSFERASE"/>
    <property type="match status" value="1"/>
</dbReference>
<dbReference type="Gene3D" id="3.90.550.10">
    <property type="entry name" value="Spore Coat Polysaccharide Biosynthesis Protein SpsA, Chain A"/>
    <property type="match status" value="1"/>
</dbReference>
<organism evidence="9 10">
    <name type="scientific">Methylocaldum marinum</name>
    <dbReference type="NCBI Taxonomy" id="1432792"/>
    <lineage>
        <taxon>Bacteria</taxon>
        <taxon>Pseudomonadati</taxon>
        <taxon>Pseudomonadota</taxon>
        <taxon>Gammaproteobacteria</taxon>
        <taxon>Methylococcales</taxon>
        <taxon>Methylococcaceae</taxon>
        <taxon>Methylocaldum</taxon>
    </lineage>
</organism>
<gene>
    <name evidence="9" type="ORF">sS8_2160</name>
</gene>
<evidence type="ECO:0000256" key="7">
    <source>
        <dbReference type="ARBA" id="ARBA00023136"/>
    </source>
</evidence>
<proteinExistence type="predicted"/>
<dbReference type="FunFam" id="3.90.550.10:FF:000170">
    <property type="entry name" value="Dolichol-phosphate mannosyltransferase"/>
    <property type="match status" value="1"/>
</dbReference>
<dbReference type="KEGG" id="mmai:sS8_2160"/>
<evidence type="ECO:0000313" key="9">
    <source>
        <dbReference type="EMBL" id="BBA34112.1"/>
    </source>
</evidence>
<dbReference type="GO" id="GO:0009103">
    <property type="term" value="P:lipopolysaccharide biosynthetic process"/>
    <property type="evidence" value="ECO:0007669"/>
    <property type="project" value="UniProtKB-KW"/>
</dbReference>
<dbReference type="PANTHER" id="PTHR48090">
    <property type="entry name" value="UNDECAPRENYL-PHOSPHATE 4-DEOXY-4-FORMAMIDO-L-ARABINOSE TRANSFERASE-RELATED"/>
    <property type="match status" value="1"/>
</dbReference>
<dbReference type="Pfam" id="PF00535">
    <property type="entry name" value="Glycos_transf_2"/>
    <property type="match status" value="1"/>
</dbReference>
<evidence type="ECO:0000256" key="1">
    <source>
        <dbReference type="ARBA" id="ARBA00022475"/>
    </source>
</evidence>
<feature type="domain" description="Glycosyltransferase 2-like" evidence="8">
    <location>
        <begin position="4"/>
        <end position="167"/>
    </location>
</feature>
<dbReference type="OrthoDB" id="9811884at2"/>
<dbReference type="AlphaFoldDB" id="A0A250KRD5"/>
<evidence type="ECO:0000256" key="2">
    <source>
        <dbReference type="ARBA" id="ARBA00022676"/>
    </source>
</evidence>
<keyword evidence="4" id="KW-0812">Transmembrane</keyword>
<dbReference type="InterPro" id="IPR029044">
    <property type="entry name" value="Nucleotide-diphossugar_trans"/>
</dbReference>
<evidence type="ECO:0000256" key="5">
    <source>
        <dbReference type="ARBA" id="ARBA00022985"/>
    </source>
</evidence>
<accession>A0A250KRD5</accession>
<dbReference type="GO" id="GO:0099621">
    <property type="term" value="F:undecaprenyl-phosphate 4-deoxy-4-formamido-L-arabinose transferase activity"/>
    <property type="evidence" value="ECO:0007669"/>
    <property type="project" value="TreeGrafter"/>
</dbReference>
<protein>
    <submittedName>
        <fullName evidence="9">Glycosyl transferase group 2 family protein</fullName>
    </submittedName>
</protein>
<keyword evidence="7" id="KW-0472">Membrane</keyword>
<keyword evidence="2" id="KW-0328">Glycosyltransferase</keyword>
<dbReference type="EMBL" id="AP017928">
    <property type="protein sequence ID" value="BBA34112.1"/>
    <property type="molecule type" value="Genomic_DNA"/>
</dbReference>
<evidence type="ECO:0000256" key="4">
    <source>
        <dbReference type="ARBA" id="ARBA00022692"/>
    </source>
</evidence>
<sequence length="252" mass="28280">MELSVVVPVHNEEDNVEPLIGEIDRALIDGGDYEMIFVDDGSTDGTLARLDALRECYPRLRVLRHRHCCGQSTALVTGVRAARGRIIATLDGDGQNNPADIPKLIAALKELDQGDMRSMVAGFRKRRQDSGWRRFSSKVANAVRSSLLGDNTPDTGCGLKVFSRDLFLVLPYFDHMHRFLPALVQRAGGKVSSVEVDHRPRVRGVSKYGTWHRLWVGIVDLFGVMWLQRRARVPEVEEIPDSPRLLVPREMS</sequence>
<evidence type="ECO:0000256" key="6">
    <source>
        <dbReference type="ARBA" id="ARBA00022989"/>
    </source>
</evidence>
<keyword evidence="3 9" id="KW-0808">Transferase</keyword>
<evidence type="ECO:0000259" key="8">
    <source>
        <dbReference type="Pfam" id="PF00535"/>
    </source>
</evidence>
<dbReference type="GO" id="GO:0005886">
    <property type="term" value="C:plasma membrane"/>
    <property type="evidence" value="ECO:0007669"/>
    <property type="project" value="TreeGrafter"/>
</dbReference>
<dbReference type="CDD" id="cd04179">
    <property type="entry name" value="DPM_DPG-synthase_like"/>
    <property type="match status" value="1"/>
</dbReference>
<dbReference type="RefSeq" id="WP_119629591.1">
    <property type="nucleotide sequence ID" value="NZ_AP017928.1"/>
</dbReference>
<keyword evidence="5" id="KW-0448">Lipopolysaccharide biosynthesis</keyword>
<dbReference type="SUPFAM" id="SSF53448">
    <property type="entry name" value="Nucleotide-diphospho-sugar transferases"/>
    <property type="match status" value="1"/>
</dbReference>
<reference evidence="9 10" key="1">
    <citation type="submission" date="2016-12" db="EMBL/GenBank/DDBJ databases">
        <title>Genome sequencing of Methylocaldum marinum.</title>
        <authorList>
            <person name="Takeuchi M."/>
            <person name="Kamagata Y."/>
            <person name="Hiraoka S."/>
            <person name="Oshima K."/>
            <person name="Hattori M."/>
            <person name="Iwasaki W."/>
        </authorList>
    </citation>
    <scope>NUCLEOTIDE SEQUENCE [LARGE SCALE GENOMIC DNA]</scope>
    <source>
        <strain evidence="9 10">S8</strain>
    </source>
</reference>
<name>A0A250KRD5_9GAMM</name>
<keyword evidence="10" id="KW-1185">Reference proteome</keyword>
<evidence type="ECO:0000313" key="10">
    <source>
        <dbReference type="Proteomes" id="UP000266313"/>
    </source>
</evidence>
<keyword evidence="1" id="KW-1003">Cell membrane</keyword>
<evidence type="ECO:0000256" key="3">
    <source>
        <dbReference type="ARBA" id="ARBA00022679"/>
    </source>
</evidence>
<dbReference type="Proteomes" id="UP000266313">
    <property type="component" value="Chromosome"/>
</dbReference>
<dbReference type="InterPro" id="IPR001173">
    <property type="entry name" value="Glyco_trans_2-like"/>
</dbReference>
<dbReference type="InterPro" id="IPR050256">
    <property type="entry name" value="Glycosyltransferase_2"/>
</dbReference>